<gene>
    <name evidence="1" type="ORF">FJTKL_13417</name>
</gene>
<sequence>MDHARNSLHRGAPRAFPSRHPRLALFALTAAGVGLGIKYQSDNLAKNERAQRSTNDPNYYVSVDRSGGGHKSGIKHIYVGYGARILYLPRRQRRLSKVKQHKPHGALVGVVYEPKRHCSCNPKTALACHIYIPSRSLTGMGVGIGPGKETGLL</sequence>
<evidence type="ECO:0000313" key="2">
    <source>
        <dbReference type="Proteomes" id="UP001600888"/>
    </source>
</evidence>
<dbReference type="EMBL" id="JBAWTH010000075">
    <property type="protein sequence ID" value="KAL2279549.1"/>
    <property type="molecule type" value="Genomic_DNA"/>
</dbReference>
<protein>
    <submittedName>
        <fullName evidence="1">Uncharacterized protein</fullName>
    </submittedName>
</protein>
<reference evidence="1 2" key="1">
    <citation type="submission" date="2024-03" db="EMBL/GenBank/DDBJ databases">
        <title>A high-quality draft genome sequence of Diaporthe vaccinii, a causative agent of upright dieback and viscid rot disease in cranberry plants.</title>
        <authorList>
            <person name="Sarrasin M."/>
            <person name="Lang B.F."/>
            <person name="Burger G."/>
        </authorList>
    </citation>
    <scope>NUCLEOTIDE SEQUENCE [LARGE SCALE GENOMIC DNA]</scope>
    <source>
        <strain evidence="1 2">IS7</strain>
    </source>
</reference>
<organism evidence="1 2">
    <name type="scientific">Diaporthe vaccinii</name>
    <dbReference type="NCBI Taxonomy" id="105482"/>
    <lineage>
        <taxon>Eukaryota</taxon>
        <taxon>Fungi</taxon>
        <taxon>Dikarya</taxon>
        <taxon>Ascomycota</taxon>
        <taxon>Pezizomycotina</taxon>
        <taxon>Sordariomycetes</taxon>
        <taxon>Sordariomycetidae</taxon>
        <taxon>Diaporthales</taxon>
        <taxon>Diaporthaceae</taxon>
        <taxon>Diaporthe</taxon>
        <taxon>Diaporthe eres species complex</taxon>
    </lineage>
</organism>
<keyword evidence="2" id="KW-1185">Reference proteome</keyword>
<proteinExistence type="predicted"/>
<comment type="caution">
    <text evidence="1">The sequence shown here is derived from an EMBL/GenBank/DDBJ whole genome shotgun (WGS) entry which is preliminary data.</text>
</comment>
<evidence type="ECO:0000313" key="1">
    <source>
        <dbReference type="EMBL" id="KAL2279549.1"/>
    </source>
</evidence>
<accession>A0ABR4EAY2</accession>
<name>A0ABR4EAY2_9PEZI</name>
<dbReference type="Proteomes" id="UP001600888">
    <property type="component" value="Unassembled WGS sequence"/>
</dbReference>